<keyword evidence="2" id="KW-1185">Reference proteome</keyword>
<sequence>MNNNFIKKAMGKNYEKVIWVFKDCIENRIDNFGLVFEYKSKICLDDVISLIEFEKTNETLLVSLYFKIKKEKKKISEVDLKEKNPEKLILKALYNENKDVLLGDLFILDKVMMYYTHNKMFEEFKKLMMDNREKGII</sequence>
<evidence type="ECO:0000313" key="2">
    <source>
        <dbReference type="Proteomes" id="UP000308838"/>
    </source>
</evidence>
<gene>
    <name evidence="1" type="ORF">CQA69_07875</name>
</gene>
<dbReference type="EMBL" id="NXLZ01000015">
    <property type="protein sequence ID" value="TKX28917.1"/>
    <property type="molecule type" value="Genomic_DNA"/>
</dbReference>
<dbReference type="RefSeq" id="WP_137621232.1">
    <property type="nucleotide sequence ID" value="NZ_NXLZ01000015.1"/>
</dbReference>
<reference evidence="1 2" key="1">
    <citation type="submission" date="2018-05" db="EMBL/GenBank/DDBJ databases">
        <title>Novel Campyloabacter and Helicobacter Species and Strains.</title>
        <authorList>
            <person name="Mannion A.J."/>
            <person name="Shen Z."/>
            <person name="Fox J.G."/>
        </authorList>
    </citation>
    <scope>NUCLEOTIDE SEQUENCE [LARGE SCALE GENOMIC DNA]</scope>
    <source>
        <strain evidence="2">MIT17-664</strain>
    </source>
</reference>
<name>A0A4U7BLJ9_9BACT</name>
<protein>
    <submittedName>
        <fullName evidence="1">Uncharacterized protein</fullName>
    </submittedName>
</protein>
<dbReference type="Proteomes" id="UP000308838">
    <property type="component" value="Unassembled WGS sequence"/>
</dbReference>
<comment type="caution">
    <text evidence="1">The sequence shown here is derived from an EMBL/GenBank/DDBJ whole genome shotgun (WGS) entry which is preliminary data.</text>
</comment>
<accession>A0A4U7BLJ9</accession>
<dbReference type="OrthoDB" id="5356231at2"/>
<evidence type="ECO:0000313" key="1">
    <source>
        <dbReference type="EMBL" id="TKX28917.1"/>
    </source>
</evidence>
<dbReference type="AlphaFoldDB" id="A0A4U7BLJ9"/>
<organism evidence="1 2">
    <name type="scientific">Campylobacter estrildidarum</name>
    <dbReference type="NCBI Taxonomy" id="2510189"/>
    <lineage>
        <taxon>Bacteria</taxon>
        <taxon>Pseudomonadati</taxon>
        <taxon>Campylobacterota</taxon>
        <taxon>Epsilonproteobacteria</taxon>
        <taxon>Campylobacterales</taxon>
        <taxon>Campylobacteraceae</taxon>
        <taxon>Campylobacter</taxon>
    </lineage>
</organism>
<proteinExistence type="predicted"/>